<evidence type="ECO:0000256" key="2">
    <source>
        <dbReference type="ARBA" id="ARBA00022475"/>
    </source>
</evidence>
<feature type="transmembrane region" description="Helical" evidence="6">
    <location>
        <begin position="245"/>
        <end position="263"/>
    </location>
</feature>
<dbReference type="PANTHER" id="PTHR32322:SF18">
    <property type="entry name" value="S-ADENOSYLMETHIONINE_S-ADENOSYLHOMOCYSTEINE TRANSPORTER"/>
    <property type="match status" value="1"/>
</dbReference>
<feature type="transmembrane region" description="Helical" evidence="6">
    <location>
        <begin position="127"/>
        <end position="146"/>
    </location>
</feature>
<accession>A4G2U9</accession>
<dbReference type="InterPro" id="IPR050638">
    <property type="entry name" value="AA-Vitamin_Transporters"/>
</dbReference>
<dbReference type="PANTHER" id="PTHR32322">
    <property type="entry name" value="INNER MEMBRANE TRANSPORTER"/>
    <property type="match status" value="1"/>
</dbReference>
<dbReference type="KEGG" id="har:HEAR0638"/>
<dbReference type="SUPFAM" id="SSF103481">
    <property type="entry name" value="Multidrug resistance efflux transporter EmrE"/>
    <property type="match status" value="2"/>
</dbReference>
<keyword evidence="4 6" id="KW-1133">Transmembrane helix</keyword>
<keyword evidence="2" id="KW-1003">Cell membrane</keyword>
<feature type="domain" description="EamA" evidence="7">
    <location>
        <begin position="1"/>
        <end position="115"/>
    </location>
</feature>
<sequence>MKIAVQNFPPIAFRTLCIVGSIPVLWAAARMQRASLKISREDMGTIFTLAIPNLMIWNIFMIVGVKMLSSGRAAILGYTMPVWAILSGLIFFRDRISRLGWCGIGFALSGALLLLSSEFATLAGQPMGSVVMLVAAASWGYGTVLMKRTRIKIPTITLTFWMLVFTAICMTVVSALVEYRYWRLPTLGEAIAIAYNAIMIFGFGQVTWFALARKLPPLASSLSVMMIPVLGVFSGAWILHETPHWQDYAAMLLILAAMGTVLLKPRTDAIK</sequence>
<dbReference type="Pfam" id="PF00892">
    <property type="entry name" value="EamA"/>
    <property type="match status" value="2"/>
</dbReference>
<feature type="transmembrane region" description="Helical" evidence="6">
    <location>
        <begin position="75"/>
        <end position="92"/>
    </location>
</feature>
<evidence type="ECO:0000256" key="1">
    <source>
        <dbReference type="ARBA" id="ARBA00004651"/>
    </source>
</evidence>
<feature type="transmembrane region" description="Helical" evidence="6">
    <location>
        <begin position="12"/>
        <end position="31"/>
    </location>
</feature>
<dbReference type="AlphaFoldDB" id="A4G2U9"/>
<evidence type="ECO:0000256" key="3">
    <source>
        <dbReference type="ARBA" id="ARBA00022692"/>
    </source>
</evidence>
<evidence type="ECO:0000259" key="7">
    <source>
        <dbReference type="Pfam" id="PF00892"/>
    </source>
</evidence>
<dbReference type="InterPro" id="IPR037185">
    <property type="entry name" value="EmrE-like"/>
</dbReference>
<gene>
    <name evidence="8" type="ordered locus">HEAR0638</name>
</gene>
<reference evidence="8 9" key="1">
    <citation type="journal article" date="2007" name="PLoS Genet.">
        <title>A tale of two oxidation states: bacterial colonization of arsenic-rich environments.</title>
        <authorList>
            <person name="Muller D."/>
            <person name="Medigue C."/>
            <person name="Koechler S."/>
            <person name="Barbe V."/>
            <person name="Barakat M."/>
            <person name="Talla E."/>
            <person name="Bonnefoy V."/>
            <person name="Krin E."/>
            <person name="Arsene-Ploetze F."/>
            <person name="Carapito C."/>
            <person name="Chandler M."/>
            <person name="Cournoyer B."/>
            <person name="Cruveiller S."/>
            <person name="Dossat C."/>
            <person name="Duval S."/>
            <person name="Heymann M."/>
            <person name="Leize E."/>
            <person name="Lieutaud A."/>
            <person name="Lievremont D."/>
            <person name="Makita Y."/>
            <person name="Mangenot S."/>
            <person name="Nitschke W."/>
            <person name="Ortet P."/>
            <person name="Perdrial N."/>
            <person name="Schoepp B."/>
            <person name="Siguier N."/>
            <person name="Simeonova D.D."/>
            <person name="Rouy Z."/>
            <person name="Segurens B."/>
            <person name="Turlin E."/>
            <person name="Vallenet D."/>
            <person name="Van Dorsselaer A."/>
            <person name="Weiss S."/>
            <person name="Weissenbach J."/>
            <person name="Lett M.C."/>
            <person name="Danchin A."/>
            <person name="Bertin P.N."/>
        </authorList>
    </citation>
    <scope>NUCLEOTIDE SEQUENCE [LARGE SCALE GENOMIC DNA]</scope>
    <source>
        <strain evidence="9">ULPAs1</strain>
    </source>
</reference>
<evidence type="ECO:0000256" key="5">
    <source>
        <dbReference type="ARBA" id="ARBA00023136"/>
    </source>
</evidence>
<protein>
    <recommendedName>
        <fullName evidence="7">EamA domain-containing protein</fullName>
    </recommendedName>
</protein>
<evidence type="ECO:0000256" key="6">
    <source>
        <dbReference type="SAM" id="Phobius"/>
    </source>
</evidence>
<keyword evidence="3 6" id="KW-0812">Transmembrane</keyword>
<dbReference type="STRING" id="204773.HEAR0638"/>
<keyword evidence="5 6" id="KW-0472">Membrane</keyword>
<comment type="subcellular location">
    <subcellularLocation>
        <location evidence="1">Cell membrane</location>
        <topology evidence="1">Multi-pass membrane protein</topology>
    </subcellularLocation>
</comment>
<feature type="transmembrane region" description="Helical" evidence="6">
    <location>
        <begin position="43"/>
        <end position="63"/>
    </location>
</feature>
<dbReference type="InterPro" id="IPR000620">
    <property type="entry name" value="EamA_dom"/>
</dbReference>
<feature type="transmembrane region" description="Helical" evidence="6">
    <location>
        <begin position="99"/>
        <end position="115"/>
    </location>
</feature>
<dbReference type="GO" id="GO:0005886">
    <property type="term" value="C:plasma membrane"/>
    <property type="evidence" value="ECO:0007669"/>
    <property type="project" value="UniProtKB-SubCell"/>
</dbReference>
<evidence type="ECO:0000256" key="4">
    <source>
        <dbReference type="ARBA" id="ARBA00022989"/>
    </source>
</evidence>
<feature type="transmembrane region" description="Helical" evidence="6">
    <location>
        <begin position="191"/>
        <end position="211"/>
    </location>
</feature>
<evidence type="ECO:0000313" key="9">
    <source>
        <dbReference type="Proteomes" id="UP000006697"/>
    </source>
</evidence>
<dbReference type="EMBL" id="CU207211">
    <property type="protein sequence ID" value="CAL60836.1"/>
    <property type="molecule type" value="Genomic_DNA"/>
</dbReference>
<feature type="transmembrane region" description="Helical" evidence="6">
    <location>
        <begin position="218"/>
        <end position="239"/>
    </location>
</feature>
<name>A4G2U9_HERAR</name>
<keyword evidence="9" id="KW-1185">Reference proteome</keyword>
<proteinExistence type="predicted"/>
<dbReference type="Proteomes" id="UP000006697">
    <property type="component" value="Chromosome"/>
</dbReference>
<feature type="domain" description="EamA" evidence="7">
    <location>
        <begin position="127"/>
        <end position="258"/>
    </location>
</feature>
<organism evidence="8 9">
    <name type="scientific">Herminiimonas arsenicoxydans</name>
    <dbReference type="NCBI Taxonomy" id="204773"/>
    <lineage>
        <taxon>Bacteria</taxon>
        <taxon>Pseudomonadati</taxon>
        <taxon>Pseudomonadota</taxon>
        <taxon>Betaproteobacteria</taxon>
        <taxon>Burkholderiales</taxon>
        <taxon>Oxalobacteraceae</taxon>
        <taxon>Herminiimonas</taxon>
    </lineage>
</organism>
<evidence type="ECO:0000313" key="8">
    <source>
        <dbReference type="EMBL" id="CAL60836.1"/>
    </source>
</evidence>
<feature type="transmembrane region" description="Helical" evidence="6">
    <location>
        <begin position="158"/>
        <end position="179"/>
    </location>
</feature>
<dbReference type="HOGENOM" id="CLU_033863_5_0_4"/>
<dbReference type="eggNOG" id="COG0697">
    <property type="taxonomic scope" value="Bacteria"/>
</dbReference>